<dbReference type="EMBL" id="WSEL01000003">
    <property type="protein sequence ID" value="MVQ29342.1"/>
    <property type="molecule type" value="Genomic_DNA"/>
</dbReference>
<evidence type="ECO:0000313" key="2">
    <source>
        <dbReference type="Proteomes" id="UP000469385"/>
    </source>
</evidence>
<protein>
    <recommendedName>
        <fullName evidence="3">DUF2116 family Zn-ribbon domain-containing protein</fullName>
    </recommendedName>
</protein>
<evidence type="ECO:0000313" key="1">
    <source>
        <dbReference type="EMBL" id="MVQ29342.1"/>
    </source>
</evidence>
<gene>
    <name evidence="1" type="ORF">GON04_07785</name>
</gene>
<dbReference type="RefSeq" id="WP_157397354.1">
    <property type="nucleotide sequence ID" value="NZ_WSEL01000003.1"/>
</dbReference>
<accession>A0A6N8IRI9</accession>
<dbReference type="Proteomes" id="UP000469385">
    <property type="component" value="Unassembled WGS sequence"/>
</dbReference>
<name>A0A6N8IRI9_9BURK</name>
<keyword evidence="2" id="KW-1185">Reference proteome</keyword>
<organism evidence="1 2">
    <name type="scientific">Ramlibacter pinisoli</name>
    <dbReference type="NCBI Taxonomy" id="2682844"/>
    <lineage>
        <taxon>Bacteria</taxon>
        <taxon>Pseudomonadati</taxon>
        <taxon>Pseudomonadota</taxon>
        <taxon>Betaproteobacteria</taxon>
        <taxon>Burkholderiales</taxon>
        <taxon>Comamonadaceae</taxon>
        <taxon>Ramlibacter</taxon>
    </lineage>
</organism>
<reference evidence="1 2" key="1">
    <citation type="submission" date="2019-12" db="EMBL/GenBank/DDBJ databases">
        <authorList>
            <person name="Huq M.A."/>
        </authorList>
    </citation>
    <scope>NUCLEOTIDE SEQUENCE [LARGE SCALE GENOMIC DNA]</scope>
    <source>
        <strain evidence="1 2">MAH-25</strain>
    </source>
</reference>
<dbReference type="AlphaFoldDB" id="A0A6N8IRI9"/>
<sequence>MADVADLAFDSEQRYLAQALAAQTRQRVLQPMGSCHHCGNDAIGQGLFCDPDCAADWEYQDALRRRLGLPARGWTADAAAATQH</sequence>
<proteinExistence type="predicted"/>
<evidence type="ECO:0008006" key="3">
    <source>
        <dbReference type="Google" id="ProtNLM"/>
    </source>
</evidence>
<comment type="caution">
    <text evidence="1">The sequence shown here is derived from an EMBL/GenBank/DDBJ whole genome shotgun (WGS) entry which is preliminary data.</text>
</comment>